<evidence type="ECO:0000256" key="4">
    <source>
        <dbReference type="ARBA" id="ARBA00023235"/>
    </source>
</evidence>
<keyword evidence="2" id="KW-0479">Metal-binding</keyword>
<dbReference type="GO" id="GO:0047828">
    <property type="term" value="F:D-lyxose ketol-isomerase activity"/>
    <property type="evidence" value="ECO:0007669"/>
    <property type="project" value="UniProtKB-EC"/>
</dbReference>
<keyword evidence="3" id="KW-0464">Manganese</keyword>
<dbReference type="Gene3D" id="2.60.120.10">
    <property type="entry name" value="Jelly Rolls"/>
    <property type="match status" value="1"/>
</dbReference>
<organism evidence="9 12">
    <name type="scientific">Rouxiella silvae</name>
    <dbReference type="NCBI Taxonomy" id="1646373"/>
    <lineage>
        <taxon>Bacteria</taxon>
        <taxon>Pseudomonadati</taxon>
        <taxon>Pseudomonadota</taxon>
        <taxon>Gammaproteobacteria</taxon>
        <taxon>Enterobacterales</taxon>
        <taxon>Yersiniaceae</taxon>
        <taxon>Rouxiella</taxon>
    </lineage>
</organism>
<comment type="cofactor">
    <cofactor evidence="1">
        <name>Mn(2+)</name>
        <dbReference type="ChEBI" id="CHEBI:29035"/>
    </cofactor>
</comment>
<evidence type="ECO:0000256" key="6">
    <source>
        <dbReference type="ARBA" id="ARBA00044907"/>
    </source>
</evidence>
<comment type="similarity">
    <text evidence="7">Belongs to the D-lyxose ketol-isomerase family.</text>
</comment>
<dbReference type="AlphaFoldDB" id="A0AA40X6D8"/>
<dbReference type="RefSeq" id="WP_084982019.1">
    <property type="nucleotide sequence ID" value="NZ_CBCSCF010000006.1"/>
</dbReference>
<evidence type="ECO:0000256" key="8">
    <source>
        <dbReference type="ARBA" id="ARBA00044972"/>
    </source>
</evidence>
<proteinExistence type="inferred from homology"/>
<evidence type="ECO:0000256" key="1">
    <source>
        <dbReference type="ARBA" id="ARBA00001936"/>
    </source>
</evidence>
<reference evidence="10" key="1">
    <citation type="submission" date="2016-12" db="EMBL/GenBank/DDBJ databases">
        <authorList>
            <person name="Le Fleche-Mateos A."/>
        </authorList>
    </citation>
    <scope>NUCLEOTIDE SEQUENCE</scope>
    <source>
        <strain evidence="10">213</strain>
    </source>
</reference>
<name>A0AA40X6D8_9GAMM</name>
<dbReference type="EC" id="5.3.1.15" evidence="8"/>
<dbReference type="EMBL" id="MRWD01000002">
    <property type="protein sequence ID" value="ORJ22995.1"/>
    <property type="molecule type" value="Genomic_DNA"/>
</dbReference>
<accession>A0AA40X6D8</accession>
<dbReference type="SUPFAM" id="SSF51182">
    <property type="entry name" value="RmlC-like cupins"/>
    <property type="match status" value="1"/>
</dbReference>
<evidence type="ECO:0000313" key="9">
    <source>
        <dbReference type="EMBL" id="MBF6639279.1"/>
    </source>
</evidence>
<dbReference type="Pfam" id="PF07385">
    <property type="entry name" value="Lyx_isomer"/>
    <property type="match status" value="1"/>
</dbReference>
<dbReference type="InterPro" id="IPR010864">
    <property type="entry name" value="D-lyxose_isomer"/>
</dbReference>
<sequence length="193" mass="21750">MTTSTEAVKRTLHFLKQAEIVLTEDEQQRIEIATFGLPDYPASGLQLLTYVNSSRYCAKELVLFPRQTCPEHLHPPFAGTPGKQETFRCRWGEVYLFVDDENLTLNDASGEVTCEVPEGSEAWYTCTRYILLRAGEQYTIAPNTRHWFQAGDQGAVVSEFSSESRDELDIFTDSRVNRLEGVNSVSIATTNLS</sequence>
<reference evidence="9" key="3">
    <citation type="submission" date="2020-11" db="EMBL/GenBank/DDBJ databases">
        <authorList>
            <person name="Lee S.D."/>
        </authorList>
    </citation>
    <scope>NUCLEOTIDE SEQUENCE</scope>
    <source>
        <strain evidence="9">SAP-2</strain>
    </source>
</reference>
<keyword evidence="11" id="KW-1185">Reference proteome</keyword>
<protein>
    <recommendedName>
        <fullName evidence="8">D-lyxose ketol-isomerase</fullName>
        <ecNumber evidence="8">5.3.1.15</ecNumber>
    </recommendedName>
</protein>
<evidence type="ECO:0000256" key="3">
    <source>
        <dbReference type="ARBA" id="ARBA00023211"/>
    </source>
</evidence>
<dbReference type="GO" id="GO:0046872">
    <property type="term" value="F:metal ion binding"/>
    <property type="evidence" value="ECO:0007669"/>
    <property type="project" value="UniProtKB-KW"/>
</dbReference>
<evidence type="ECO:0000313" key="12">
    <source>
        <dbReference type="Proteomes" id="UP000705283"/>
    </source>
</evidence>
<dbReference type="InterPro" id="IPR014710">
    <property type="entry name" value="RmlC-like_jellyroll"/>
</dbReference>
<evidence type="ECO:0000313" key="11">
    <source>
        <dbReference type="Proteomes" id="UP000192722"/>
    </source>
</evidence>
<dbReference type="CDD" id="cd20308">
    <property type="entry name" value="cupin_YdaE"/>
    <property type="match status" value="1"/>
</dbReference>
<reference evidence="10 11" key="2">
    <citation type="journal article" date="2017" name="Int. J. Syst. Evol. Microbiol.">
        <title>Rouxiella badensis sp. nov. and Rouxiella silvae sp. nov. isolated from peat bog soil in Germany and emendation of the genus description.</title>
        <authorList>
            <person name="Le Fleche-Mateos A."/>
            <person name="Kugler J.H."/>
            <person name="Hansen S.H."/>
            <person name="Syldatk C."/>
            <person name="Hausmann R."/>
            <person name="Lomprez F."/>
            <person name="Vandenbogaert M."/>
            <person name="Manuguerra J.C."/>
            <person name="Grimont P.A."/>
        </authorList>
    </citation>
    <scope>NUCLEOTIDE SEQUENCE [LARGE SCALE GENOMIC DNA]</scope>
    <source>
        <strain evidence="10 11">213</strain>
    </source>
</reference>
<dbReference type="Proteomes" id="UP000192722">
    <property type="component" value="Unassembled WGS sequence"/>
</dbReference>
<keyword evidence="5" id="KW-0119">Carbohydrate metabolism</keyword>
<dbReference type="InterPro" id="IPR011051">
    <property type="entry name" value="RmlC_Cupin_sf"/>
</dbReference>
<evidence type="ECO:0000256" key="5">
    <source>
        <dbReference type="ARBA" id="ARBA00023277"/>
    </source>
</evidence>
<gene>
    <name evidence="10" type="ORF">BS639_01175</name>
    <name evidence="9" type="ORF">ITX54_21695</name>
</gene>
<evidence type="ECO:0000256" key="2">
    <source>
        <dbReference type="ARBA" id="ARBA00022723"/>
    </source>
</evidence>
<evidence type="ECO:0000256" key="7">
    <source>
        <dbReference type="ARBA" id="ARBA00044951"/>
    </source>
</evidence>
<reference evidence="9" key="4">
    <citation type="submission" date="2022-09" db="EMBL/GenBank/DDBJ databases">
        <title>Rouxiella aceris sp. nov., isolated from tree sap and emended description of the genus Rhouxiella.</title>
        <authorList>
            <person name="Kim I.S."/>
        </authorList>
    </citation>
    <scope>NUCLEOTIDE SEQUENCE</scope>
    <source>
        <strain evidence="9">SAP-2</strain>
    </source>
</reference>
<dbReference type="Proteomes" id="UP000705283">
    <property type="component" value="Unassembled WGS sequence"/>
</dbReference>
<keyword evidence="4 9" id="KW-0413">Isomerase</keyword>
<dbReference type="EMBL" id="JADMKS010000010">
    <property type="protein sequence ID" value="MBF6639279.1"/>
    <property type="molecule type" value="Genomic_DNA"/>
</dbReference>
<comment type="catalytic activity">
    <reaction evidence="6">
        <text>D-lyxose = D-xylulose</text>
        <dbReference type="Rhea" id="RHEA:14201"/>
        <dbReference type="ChEBI" id="CHEBI:16789"/>
        <dbReference type="ChEBI" id="CHEBI:17140"/>
        <dbReference type="EC" id="5.3.1.15"/>
    </reaction>
</comment>
<comment type="caution">
    <text evidence="9">The sequence shown here is derived from an EMBL/GenBank/DDBJ whole genome shotgun (WGS) entry which is preliminary data.</text>
</comment>
<evidence type="ECO:0000313" key="10">
    <source>
        <dbReference type="EMBL" id="ORJ22995.1"/>
    </source>
</evidence>